<proteinExistence type="predicted"/>
<gene>
    <name evidence="2" type="ORF">E3N88_29410</name>
</gene>
<dbReference type="Gene3D" id="3.30.420.10">
    <property type="entry name" value="Ribonuclease H-like superfamily/Ribonuclease H"/>
    <property type="match status" value="2"/>
</dbReference>
<dbReference type="InterPro" id="IPR012337">
    <property type="entry name" value="RNaseH-like_sf"/>
</dbReference>
<comment type="caution">
    <text evidence="2">The sequence shown here is derived from an EMBL/GenBank/DDBJ whole genome shotgun (WGS) entry which is preliminary data.</text>
</comment>
<organism evidence="2 3">
    <name type="scientific">Mikania micrantha</name>
    <name type="common">bitter vine</name>
    <dbReference type="NCBI Taxonomy" id="192012"/>
    <lineage>
        <taxon>Eukaryota</taxon>
        <taxon>Viridiplantae</taxon>
        <taxon>Streptophyta</taxon>
        <taxon>Embryophyta</taxon>
        <taxon>Tracheophyta</taxon>
        <taxon>Spermatophyta</taxon>
        <taxon>Magnoliopsida</taxon>
        <taxon>eudicotyledons</taxon>
        <taxon>Gunneridae</taxon>
        <taxon>Pentapetalae</taxon>
        <taxon>asterids</taxon>
        <taxon>campanulids</taxon>
        <taxon>Asterales</taxon>
        <taxon>Asteraceae</taxon>
        <taxon>Asteroideae</taxon>
        <taxon>Heliantheae alliance</taxon>
        <taxon>Eupatorieae</taxon>
        <taxon>Mikania</taxon>
    </lineage>
</organism>
<dbReference type="Pfam" id="PF24626">
    <property type="entry name" value="SH3_Tf2-1"/>
    <property type="match status" value="1"/>
</dbReference>
<evidence type="ECO:0000259" key="1">
    <source>
        <dbReference type="Pfam" id="PF24626"/>
    </source>
</evidence>
<dbReference type="PANTHER" id="PTHR45835">
    <property type="entry name" value="YALI0A06105P"/>
    <property type="match status" value="1"/>
</dbReference>
<dbReference type="AlphaFoldDB" id="A0A5N6MKU7"/>
<dbReference type="Proteomes" id="UP000326396">
    <property type="component" value="Linkage Group LG5"/>
</dbReference>
<dbReference type="InterPro" id="IPR036397">
    <property type="entry name" value="RNaseH_sf"/>
</dbReference>
<evidence type="ECO:0000313" key="3">
    <source>
        <dbReference type="Proteomes" id="UP000326396"/>
    </source>
</evidence>
<dbReference type="PANTHER" id="PTHR45835:SF101">
    <property type="entry name" value="NUCLEOTIDYLTRANSFERASE, RIBONUCLEASE H"/>
    <property type="match status" value="1"/>
</dbReference>
<protein>
    <recommendedName>
        <fullName evidence="1">Tf2-1-like SH3-like domain-containing protein</fullName>
    </recommendedName>
</protein>
<evidence type="ECO:0000313" key="2">
    <source>
        <dbReference type="EMBL" id="KAD3640187.1"/>
    </source>
</evidence>
<reference evidence="2 3" key="1">
    <citation type="submission" date="2019-05" db="EMBL/GenBank/DDBJ databases">
        <title>Mikania micrantha, genome provides insights into the molecular mechanism of rapid growth.</title>
        <authorList>
            <person name="Liu B."/>
        </authorList>
    </citation>
    <scope>NUCLEOTIDE SEQUENCE [LARGE SCALE GENOMIC DNA]</scope>
    <source>
        <strain evidence="2">NLD-2019</strain>
        <tissue evidence="2">Leaf</tissue>
    </source>
</reference>
<accession>A0A5N6MKU7</accession>
<feature type="domain" description="Tf2-1-like SH3-like" evidence="1">
    <location>
        <begin position="191"/>
        <end position="255"/>
    </location>
</feature>
<dbReference type="SUPFAM" id="SSF53098">
    <property type="entry name" value="Ribonuclease H-like"/>
    <property type="match status" value="1"/>
</dbReference>
<dbReference type="OrthoDB" id="532959at2759"/>
<dbReference type="GO" id="GO:0003676">
    <property type="term" value="F:nucleic acid binding"/>
    <property type="evidence" value="ECO:0007669"/>
    <property type="project" value="InterPro"/>
</dbReference>
<keyword evidence="3" id="KW-1185">Reference proteome</keyword>
<sequence length="289" mass="33724">MKFNILQYVNRCLTCLQVKAEHQKPHGYLQPLEVPERKWEHITMDFITKLPRTAKQHDSIWVIVDRLTKSAHFLAIHGQTERTIQTLEDMLRACVIDFGGNWDDHLPLVEFSYNNSYHASIGMPPCEMLYGRRCQTPLCWGEVGQKDIGSKTNVEYMANKLAQVRARLKASQDRQKSYADKRRSPIEFNVGDRVLLKVSPWKFLIRFRKRGKLSPRFIGPFKILARISKVVYRLELPDELSSTHPTFHVSYLRNCLADETSHVLYDEIEVDDKLNYVEEPVAILDHNEK</sequence>
<dbReference type="InterPro" id="IPR056924">
    <property type="entry name" value="SH3_Tf2-1"/>
</dbReference>
<dbReference type="EMBL" id="SZYD01000015">
    <property type="protein sequence ID" value="KAD3640187.1"/>
    <property type="molecule type" value="Genomic_DNA"/>
</dbReference>
<name>A0A5N6MKU7_9ASTR</name>